<dbReference type="AlphaFoldDB" id="A0A7S3VHI1"/>
<protein>
    <recommendedName>
        <fullName evidence="2">BACK domain-containing protein</fullName>
    </recommendedName>
</protein>
<organism evidence="1">
    <name type="scientific">Dunaliella tertiolecta</name>
    <name type="common">Green alga</name>
    <dbReference type="NCBI Taxonomy" id="3047"/>
    <lineage>
        <taxon>Eukaryota</taxon>
        <taxon>Viridiplantae</taxon>
        <taxon>Chlorophyta</taxon>
        <taxon>core chlorophytes</taxon>
        <taxon>Chlorophyceae</taxon>
        <taxon>CS clade</taxon>
        <taxon>Chlamydomonadales</taxon>
        <taxon>Dunaliellaceae</taxon>
        <taxon>Dunaliella</taxon>
    </lineage>
</organism>
<evidence type="ECO:0008006" key="2">
    <source>
        <dbReference type="Google" id="ProtNLM"/>
    </source>
</evidence>
<proteinExistence type="predicted"/>
<accession>A0A7S3VHI1</accession>
<name>A0A7S3VHI1_DUNTE</name>
<sequence>MLHDLALPPASRTLNLLPQGTTPCLLLKMLRWADYLGSPECAEACINMLPHLDQAEFRITDIKNLLSLPHQAAPATSYEKVERFCSEWLQCAFGDTARVKQFSPEDVNLLCLLPPDVLAKIAPMCCKYLLSHFSDVYAVIVDAELLGNFFKLEYALVEMWGGQDKLVTHSENDVAILLSLWCSGKSLSQEQMVKLSSVLRVSRLSRSFRCFFLRKLAWFSPPLDSDLEVFNGMLDEDGISKIHRVSNLFHDYPPAWIALGRRRSLPADATKRSELTACFSQDSLGRMLAKAEQSNAASCLKSDLFYFGGFYWQLILMLSMPERSLGVRLALSKKHPLPPPPAVRVSSSLHHQESSGQERHIASICAWIKCHYGWGSSDSFQGLKVTSPAKFGEVVHKGS</sequence>
<gene>
    <name evidence="1" type="ORF">DTER00134_LOCUS1296</name>
</gene>
<dbReference type="EMBL" id="HBIP01003001">
    <property type="protein sequence ID" value="CAE0486257.1"/>
    <property type="molecule type" value="Transcribed_RNA"/>
</dbReference>
<evidence type="ECO:0000313" key="1">
    <source>
        <dbReference type="EMBL" id="CAE0486257.1"/>
    </source>
</evidence>
<reference evidence="1" key="1">
    <citation type="submission" date="2021-01" db="EMBL/GenBank/DDBJ databases">
        <authorList>
            <person name="Corre E."/>
            <person name="Pelletier E."/>
            <person name="Niang G."/>
            <person name="Scheremetjew M."/>
            <person name="Finn R."/>
            <person name="Kale V."/>
            <person name="Holt S."/>
            <person name="Cochrane G."/>
            <person name="Meng A."/>
            <person name="Brown T."/>
            <person name="Cohen L."/>
        </authorList>
    </citation>
    <scope>NUCLEOTIDE SEQUENCE</scope>
    <source>
        <strain evidence="1">CCMP1320</strain>
    </source>
</reference>